<evidence type="ECO:0000313" key="2">
    <source>
        <dbReference type="EMBL" id="OOQ83072.1"/>
    </source>
</evidence>
<name>A0A1S9RC52_PENBI</name>
<dbReference type="EMBL" id="LJBN01000205">
    <property type="protein sequence ID" value="OOQ83072.1"/>
    <property type="molecule type" value="Genomic_DNA"/>
</dbReference>
<sequence length="289" mass="29753">MSNFIHKVKDAVNSHLHPENKGSRHDSSKTENPVKDAGDANRPSPMGNKMEGPGNTYGATTTGASNYDSAVRDSNMATGRNDTSQGYGLAGAGTDNLNSGAYTDSKRGQNVESGGYGTTQQRPSTMDSGALGSQNRAGDLSTDPGTYSSTGGYGAGNMNTGSGLSESRMGNEMSTATDTGLGNRDTYGGTMASTTGRAGNTMEGGANTLNTGSANMTNQMENRPMQETENLSGQQGFGGTAAGGSSYNAASPARRRSSGPHSSNWLNKLDPRVHSSDYDANAASNQRGN</sequence>
<feature type="compositionally biased region" description="Basic and acidic residues" evidence="1">
    <location>
        <begin position="7"/>
        <end position="39"/>
    </location>
</feature>
<feature type="compositionally biased region" description="Polar residues" evidence="1">
    <location>
        <begin position="207"/>
        <end position="231"/>
    </location>
</feature>
<protein>
    <recommendedName>
        <fullName evidence="4">Cell surface protein</fullName>
    </recommendedName>
</protein>
<gene>
    <name evidence="2" type="ORF">PEBR_38527</name>
</gene>
<feature type="compositionally biased region" description="Polar residues" evidence="1">
    <location>
        <begin position="75"/>
        <end position="86"/>
    </location>
</feature>
<accession>A0A1S9RC52</accession>
<evidence type="ECO:0008006" key="4">
    <source>
        <dbReference type="Google" id="ProtNLM"/>
    </source>
</evidence>
<feature type="compositionally biased region" description="Polar residues" evidence="1">
    <location>
        <begin position="110"/>
        <end position="136"/>
    </location>
</feature>
<dbReference type="AlphaFoldDB" id="A0A1S9RC52"/>
<dbReference type="Proteomes" id="UP000190744">
    <property type="component" value="Unassembled WGS sequence"/>
</dbReference>
<feature type="compositionally biased region" description="Polar residues" evidence="1">
    <location>
        <begin position="57"/>
        <end position="68"/>
    </location>
</feature>
<proteinExistence type="predicted"/>
<organism evidence="2 3">
    <name type="scientific">Penicillium brasilianum</name>
    <dbReference type="NCBI Taxonomy" id="104259"/>
    <lineage>
        <taxon>Eukaryota</taxon>
        <taxon>Fungi</taxon>
        <taxon>Dikarya</taxon>
        <taxon>Ascomycota</taxon>
        <taxon>Pezizomycotina</taxon>
        <taxon>Eurotiomycetes</taxon>
        <taxon>Eurotiomycetidae</taxon>
        <taxon>Eurotiales</taxon>
        <taxon>Aspergillaceae</taxon>
        <taxon>Penicillium</taxon>
    </lineage>
</organism>
<comment type="caution">
    <text evidence="2">The sequence shown here is derived from an EMBL/GenBank/DDBJ whole genome shotgun (WGS) entry which is preliminary data.</text>
</comment>
<reference evidence="3" key="1">
    <citation type="submission" date="2015-09" db="EMBL/GenBank/DDBJ databases">
        <authorList>
            <person name="Fill T.P."/>
            <person name="Baretta J.F."/>
            <person name="de Almeida L.G."/>
            <person name="Rocha M."/>
            <person name="de Souza D.H."/>
            <person name="Malavazi I."/>
            <person name="Cerdeira L.T."/>
            <person name="Hong H."/>
            <person name="Samborskyy M."/>
            <person name="de Vasconcelos A.T."/>
            <person name="Leadlay P."/>
            <person name="Rodrigues-Filho E."/>
        </authorList>
    </citation>
    <scope>NUCLEOTIDE SEQUENCE [LARGE SCALE GENOMIC DNA]</scope>
    <source>
        <strain evidence="3">LaBioMMi 136</strain>
    </source>
</reference>
<evidence type="ECO:0000256" key="1">
    <source>
        <dbReference type="SAM" id="MobiDB-lite"/>
    </source>
</evidence>
<evidence type="ECO:0000313" key="3">
    <source>
        <dbReference type="Proteomes" id="UP000190744"/>
    </source>
</evidence>
<feature type="region of interest" description="Disordered" evidence="1">
    <location>
        <begin position="1"/>
        <end position="289"/>
    </location>
</feature>